<dbReference type="GO" id="GO:0016491">
    <property type="term" value="F:oxidoreductase activity"/>
    <property type="evidence" value="ECO:0007669"/>
    <property type="project" value="InterPro"/>
</dbReference>
<dbReference type="InterPro" id="IPR011008">
    <property type="entry name" value="Dimeric_a/b-barrel"/>
</dbReference>
<dbReference type="SUPFAM" id="SSF54909">
    <property type="entry name" value="Dimeric alpha+beta barrel"/>
    <property type="match status" value="1"/>
</dbReference>
<dbReference type="Proteomes" id="UP001139485">
    <property type="component" value="Unassembled WGS sequence"/>
</dbReference>
<evidence type="ECO:0000259" key="1">
    <source>
        <dbReference type="Pfam" id="PF07110"/>
    </source>
</evidence>
<dbReference type="AlphaFoldDB" id="A0A9X2D8S8"/>
<name>A0A9X2D8S8_9ACTN</name>
<dbReference type="Pfam" id="PF07110">
    <property type="entry name" value="EthD"/>
    <property type="match status" value="1"/>
</dbReference>
<keyword evidence="3" id="KW-1185">Reference proteome</keyword>
<dbReference type="RefSeq" id="WP_250827824.1">
    <property type="nucleotide sequence ID" value="NZ_JAMOIL010000017.1"/>
</dbReference>
<proteinExistence type="predicted"/>
<accession>A0A9X2D8S8</accession>
<dbReference type="NCBIfam" id="TIGR02118">
    <property type="entry name" value="EthD family reductase"/>
    <property type="match status" value="1"/>
</dbReference>
<dbReference type="EMBL" id="JAMOIL010000017">
    <property type="protein sequence ID" value="MCM0621393.1"/>
    <property type="molecule type" value="Genomic_DNA"/>
</dbReference>
<evidence type="ECO:0000313" key="3">
    <source>
        <dbReference type="Proteomes" id="UP001139485"/>
    </source>
</evidence>
<sequence>MYTIAILTQRKAGLSREEFLEHYRTTHFALSSSLPGLVSYQQHAAAHGADAWTDPESDAEFDALSVYTFESLEAGRAAFAGPEGQAVDADTGTFIDWDSVRFFPGQQIQRFDR</sequence>
<dbReference type="InterPro" id="IPR009799">
    <property type="entry name" value="EthD_dom"/>
</dbReference>
<reference evidence="2" key="1">
    <citation type="submission" date="2022-05" db="EMBL/GenBank/DDBJ databases">
        <authorList>
            <person name="Tuo L."/>
        </authorList>
    </citation>
    <scope>NUCLEOTIDE SEQUENCE</scope>
    <source>
        <strain evidence="2">BSK12Z-4</strain>
    </source>
</reference>
<evidence type="ECO:0000313" key="2">
    <source>
        <dbReference type="EMBL" id="MCM0621393.1"/>
    </source>
</evidence>
<dbReference type="Gene3D" id="3.30.70.100">
    <property type="match status" value="1"/>
</dbReference>
<comment type="caution">
    <text evidence="2">The sequence shown here is derived from an EMBL/GenBank/DDBJ whole genome shotgun (WGS) entry which is preliminary data.</text>
</comment>
<gene>
    <name evidence="2" type="ORF">M8330_13945</name>
</gene>
<protein>
    <submittedName>
        <fullName evidence="2">EthD family reductase</fullName>
    </submittedName>
</protein>
<feature type="domain" description="EthD" evidence="1">
    <location>
        <begin position="11"/>
        <end position="96"/>
    </location>
</feature>
<organism evidence="2 3">
    <name type="scientific">Nocardioides bruguierae</name>
    <dbReference type="NCBI Taxonomy" id="2945102"/>
    <lineage>
        <taxon>Bacteria</taxon>
        <taxon>Bacillati</taxon>
        <taxon>Actinomycetota</taxon>
        <taxon>Actinomycetes</taxon>
        <taxon>Propionibacteriales</taxon>
        <taxon>Nocardioidaceae</taxon>
        <taxon>Nocardioides</taxon>
    </lineage>
</organism>